<dbReference type="PANTHER" id="PTHR45458:SF1">
    <property type="entry name" value="SHORT CHAIN DEHYDROGENASE"/>
    <property type="match status" value="1"/>
</dbReference>
<evidence type="ECO:0000313" key="2">
    <source>
        <dbReference type="Proteomes" id="UP000019918"/>
    </source>
</evidence>
<dbReference type="InterPro" id="IPR036291">
    <property type="entry name" value="NAD(P)-bd_dom_sf"/>
</dbReference>
<comment type="caution">
    <text evidence="1">The sequence shown here is derived from an EMBL/GenBank/DDBJ whole genome shotgun (WGS) entry which is preliminary data.</text>
</comment>
<dbReference type="STRING" id="69222.BG55_07690"/>
<dbReference type="NCBIfam" id="NF006035">
    <property type="entry name" value="PRK08177.1"/>
    <property type="match status" value="1"/>
</dbReference>
<dbReference type="GO" id="GO:0016616">
    <property type="term" value="F:oxidoreductase activity, acting on the CH-OH group of donors, NAD or NADP as acceptor"/>
    <property type="evidence" value="ECO:0007669"/>
    <property type="project" value="TreeGrafter"/>
</dbReference>
<proteinExistence type="predicted"/>
<dbReference type="InterPro" id="IPR020904">
    <property type="entry name" value="Sc_DH/Rdtase_CS"/>
</dbReference>
<dbReference type="Proteomes" id="UP000019918">
    <property type="component" value="Unassembled WGS sequence"/>
</dbReference>
<dbReference type="Pfam" id="PF00106">
    <property type="entry name" value="adh_short"/>
    <property type="match status" value="1"/>
</dbReference>
<organism evidence="1 2">
    <name type="scientific">Erwinia mallotivora</name>
    <dbReference type="NCBI Taxonomy" id="69222"/>
    <lineage>
        <taxon>Bacteria</taxon>
        <taxon>Pseudomonadati</taxon>
        <taxon>Pseudomonadota</taxon>
        <taxon>Gammaproteobacteria</taxon>
        <taxon>Enterobacterales</taxon>
        <taxon>Erwiniaceae</taxon>
        <taxon>Erwinia</taxon>
    </lineage>
</organism>
<name>A0A014N9M1_9GAMM</name>
<dbReference type="PATRIC" id="fig|69222.5.peg.1580"/>
<dbReference type="RefSeq" id="WP_152542687.1">
    <property type="nucleotide sequence ID" value="NZ_JFHN01000037.1"/>
</dbReference>
<dbReference type="OrthoDB" id="5786478at2"/>
<dbReference type="Gene3D" id="3.40.50.720">
    <property type="entry name" value="NAD(P)-binding Rossmann-like Domain"/>
    <property type="match status" value="1"/>
</dbReference>
<protein>
    <submittedName>
        <fullName evidence="1">Short-chain dehydrogenase</fullName>
    </submittedName>
</protein>
<dbReference type="SUPFAM" id="SSF51735">
    <property type="entry name" value="NAD(P)-binding Rossmann-fold domains"/>
    <property type="match status" value="1"/>
</dbReference>
<dbReference type="EMBL" id="JFHN01000037">
    <property type="protein sequence ID" value="EXU76098.1"/>
    <property type="molecule type" value="Genomic_DNA"/>
</dbReference>
<gene>
    <name evidence="1" type="ORF">BG55_07690</name>
</gene>
<reference evidence="1 2" key="1">
    <citation type="submission" date="2014-02" db="EMBL/GenBank/DDBJ databases">
        <title>Draft genome of Erwinia mallotivora strain BT-MARDI, a papaya dieback pathogen.</title>
        <authorList>
            <person name="Redzuan R."/>
            <person name="Abu Bakar N."/>
            <person name="Badrun R."/>
            <person name="Mohd Raih M.F."/>
            <person name="Rozano L."/>
            <person name="Mat Amin N."/>
        </authorList>
    </citation>
    <scope>NUCLEOTIDE SEQUENCE [LARGE SCALE GENOMIC DNA]</scope>
    <source>
        <strain evidence="1 2">BT-MARDI</strain>
    </source>
</reference>
<evidence type="ECO:0000313" key="1">
    <source>
        <dbReference type="EMBL" id="EXU76098.1"/>
    </source>
</evidence>
<dbReference type="InterPro" id="IPR052184">
    <property type="entry name" value="SDR_enzymes"/>
</dbReference>
<sequence length="222" mass="24098">MNTERKALIVGASRGIGAGLVTTLDMQQWQVTATTRSTIAEHGTEVRWLSADINIPSQREALRHSLDGEQLDLIFINAGVFGPDHQDIRQASDEQLVALFMTNAFSPVRCALALLPLLAEKGVLALMTSQLASLNENAAATYPLYSASKAALNMLTRDLSAHLRGSQTLLCVHPGWVQTDMGGENATLTVAESTSGIVKQMDAWRGKGGHHYIDYAGRTLRW</sequence>
<dbReference type="AlphaFoldDB" id="A0A014N9M1"/>
<dbReference type="PRINTS" id="PR00081">
    <property type="entry name" value="GDHRDH"/>
</dbReference>
<dbReference type="InterPro" id="IPR002347">
    <property type="entry name" value="SDR_fam"/>
</dbReference>
<dbReference type="PROSITE" id="PS00061">
    <property type="entry name" value="ADH_SHORT"/>
    <property type="match status" value="1"/>
</dbReference>
<dbReference type="PANTHER" id="PTHR45458">
    <property type="entry name" value="SHORT-CHAIN DEHYDROGENASE/REDUCTASE SDR"/>
    <property type="match status" value="1"/>
</dbReference>
<accession>A0A014N9M1</accession>
<keyword evidence="2" id="KW-1185">Reference proteome</keyword>